<reference evidence="1" key="1">
    <citation type="submission" date="2021-01" db="EMBL/GenBank/DDBJ databases">
        <title>Chromosome-level genome assembly of a human fungal pathogen reveals clustering of transcriptionally co-regulated genes.</title>
        <authorList>
            <person name="Voorhies M."/>
            <person name="Cohen S."/>
            <person name="Shea T.P."/>
            <person name="Petrus S."/>
            <person name="Munoz J.F."/>
            <person name="Poplawski S."/>
            <person name="Goldman W.E."/>
            <person name="Michael T."/>
            <person name="Cuomo C.A."/>
            <person name="Sil A."/>
            <person name="Beyhan S."/>
        </authorList>
    </citation>
    <scope>NUCLEOTIDE SEQUENCE</scope>
    <source>
        <strain evidence="1">WU24</strain>
    </source>
</reference>
<sequence>MLLLTSLILGHGSGWGPIPLAQRRSTLPRDWEWPERRPRPNGPWDRSCRLGLIIFNLLAFARPFLDLFAVMGSGLAYEKGQVFSGLSSCTHMFHQDHMNKQYLTSTVCDSVK</sequence>
<dbReference type="AlphaFoldDB" id="A0A8A1MFP4"/>
<evidence type="ECO:0000313" key="2">
    <source>
        <dbReference type="Proteomes" id="UP000663671"/>
    </source>
</evidence>
<accession>A0A8A1MFP4</accession>
<name>A0A8A1MFP4_AJECA</name>
<dbReference type="EMBL" id="CP069114">
    <property type="protein sequence ID" value="QSS64739.1"/>
    <property type="molecule type" value="Genomic_DNA"/>
</dbReference>
<proteinExistence type="predicted"/>
<evidence type="ECO:0000313" key="1">
    <source>
        <dbReference type="EMBL" id="QSS64739.1"/>
    </source>
</evidence>
<gene>
    <name evidence="1" type="ORF">I7I51_01810</name>
</gene>
<dbReference type="VEuPathDB" id="FungiDB:I7I51_01810"/>
<protein>
    <submittedName>
        <fullName evidence="1">Uncharacterized protein</fullName>
    </submittedName>
</protein>
<dbReference type="Proteomes" id="UP000663671">
    <property type="component" value="Chromosome 1"/>
</dbReference>
<organism evidence="1 2">
    <name type="scientific">Ajellomyces capsulatus</name>
    <name type="common">Darling's disease fungus</name>
    <name type="synonym">Histoplasma capsulatum</name>
    <dbReference type="NCBI Taxonomy" id="5037"/>
    <lineage>
        <taxon>Eukaryota</taxon>
        <taxon>Fungi</taxon>
        <taxon>Dikarya</taxon>
        <taxon>Ascomycota</taxon>
        <taxon>Pezizomycotina</taxon>
        <taxon>Eurotiomycetes</taxon>
        <taxon>Eurotiomycetidae</taxon>
        <taxon>Onygenales</taxon>
        <taxon>Ajellomycetaceae</taxon>
        <taxon>Histoplasma</taxon>
    </lineage>
</organism>